<protein>
    <submittedName>
        <fullName evidence="1">Uncharacterized protein</fullName>
    </submittedName>
</protein>
<dbReference type="AlphaFoldDB" id="X1PXG4"/>
<proteinExistence type="predicted"/>
<feature type="non-terminal residue" evidence="1">
    <location>
        <position position="33"/>
    </location>
</feature>
<name>X1PXG4_9ZZZZ</name>
<comment type="caution">
    <text evidence="1">The sequence shown here is derived from an EMBL/GenBank/DDBJ whole genome shotgun (WGS) entry which is preliminary data.</text>
</comment>
<evidence type="ECO:0000313" key="1">
    <source>
        <dbReference type="EMBL" id="GAI47251.1"/>
    </source>
</evidence>
<organism evidence="1">
    <name type="scientific">marine sediment metagenome</name>
    <dbReference type="NCBI Taxonomy" id="412755"/>
    <lineage>
        <taxon>unclassified sequences</taxon>
        <taxon>metagenomes</taxon>
        <taxon>ecological metagenomes</taxon>
    </lineage>
</organism>
<dbReference type="EMBL" id="BARV01040985">
    <property type="protein sequence ID" value="GAI47251.1"/>
    <property type="molecule type" value="Genomic_DNA"/>
</dbReference>
<sequence>MLALEATNSVKIDPIEDLDWPSESVDFSPLVHS</sequence>
<accession>X1PXG4</accession>
<gene>
    <name evidence="1" type="ORF">S06H3_62243</name>
</gene>
<reference evidence="1" key="1">
    <citation type="journal article" date="2014" name="Front. Microbiol.">
        <title>High frequency of phylogenetically diverse reductive dehalogenase-homologous genes in deep subseafloor sedimentary metagenomes.</title>
        <authorList>
            <person name="Kawai M."/>
            <person name="Futagami T."/>
            <person name="Toyoda A."/>
            <person name="Takaki Y."/>
            <person name="Nishi S."/>
            <person name="Hori S."/>
            <person name="Arai W."/>
            <person name="Tsubouchi T."/>
            <person name="Morono Y."/>
            <person name="Uchiyama I."/>
            <person name="Ito T."/>
            <person name="Fujiyama A."/>
            <person name="Inagaki F."/>
            <person name="Takami H."/>
        </authorList>
    </citation>
    <scope>NUCLEOTIDE SEQUENCE</scope>
    <source>
        <strain evidence="1">Expedition CK06-06</strain>
    </source>
</reference>